<dbReference type="PANTHER" id="PTHR45856:SF24">
    <property type="entry name" value="FUNGAL LIPASE-LIKE DOMAIN-CONTAINING PROTEIN"/>
    <property type="match status" value="1"/>
</dbReference>
<evidence type="ECO:0008006" key="3">
    <source>
        <dbReference type="Google" id="ProtNLM"/>
    </source>
</evidence>
<dbReference type="Gene3D" id="3.40.50.1820">
    <property type="entry name" value="alpha/beta hydrolase"/>
    <property type="match status" value="1"/>
</dbReference>
<dbReference type="SUPFAM" id="SSF53474">
    <property type="entry name" value="alpha/beta-Hydrolases"/>
    <property type="match status" value="1"/>
</dbReference>
<dbReference type="PANTHER" id="PTHR45856">
    <property type="entry name" value="ALPHA/BETA-HYDROLASES SUPERFAMILY PROTEIN"/>
    <property type="match status" value="1"/>
</dbReference>
<dbReference type="Proteomes" id="UP000680638">
    <property type="component" value="Unassembled WGS sequence"/>
</dbReference>
<keyword evidence="2" id="KW-1185">Reference proteome</keyword>
<protein>
    <recommendedName>
        <fullName evidence="3">Fungal lipase-like domain-containing protein</fullName>
    </recommendedName>
</protein>
<dbReference type="Pfam" id="PF26363">
    <property type="entry name" value="Phospholipase-like"/>
    <property type="match status" value="1"/>
</dbReference>
<proteinExistence type="predicted"/>
<accession>A0ABQ4M1Q1</accession>
<reference evidence="1 2" key="1">
    <citation type="submission" date="2021-03" db="EMBL/GenBank/DDBJ databases">
        <title>Antimicrobial resistance genes in bacteria isolated from Japanese honey, and their potential for conferring macrolide and lincosamide resistance in the American foulbrood pathogen Paenibacillus larvae.</title>
        <authorList>
            <person name="Okamoto M."/>
            <person name="Kumagai M."/>
            <person name="Kanamori H."/>
            <person name="Takamatsu D."/>
        </authorList>
    </citation>
    <scope>NUCLEOTIDE SEQUENCE [LARGE SCALE GENOMIC DNA]</scope>
    <source>
        <strain evidence="1 2">J21TS3</strain>
    </source>
</reference>
<dbReference type="Gene3D" id="1.10.287.1060">
    <property type="entry name" value="ESAT-6-like"/>
    <property type="match status" value="1"/>
</dbReference>
<evidence type="ECO:0000313" key="2">
    <source>
        <dbReference type="Proteomes" id="UP000680638"/>
    </source>
</evidence>
<sequence>MSKGSEITDEMYKTMSDLAYSDLKKGSKPQELPGWEVLEDAANDDSSGFDAVTFYNPETKQAVIAYRGTEGGKPLKDALPDYVTDGGIGLRELDRKLDKSFEVKMPWDDKVQQIEDNLGITKAKDWLGDAGKAVDKFFDGDKQLYQAEDYANEMKSKYKDLNFSLTGHSLGGANAQYAAAYTGLSAVTFSAPSVMGSLTSSARRKAENGEFDSQIINYAHPGDIIASGTLGGYDRHVGSTYYIDSNYEDANEGVGVIDKIKNTLGGPYYHGLKRYKFDENGYIENKLYDGETGEYVGGSPRAPLSLAEALGIPSAFMAPIGLAMQTGLAAAMSAGKGMIRVTPEELKSVAEKWSQNAQQISSDMQAVRAKLMKYTQSSHSRRLQPIVAQLDASVSGLTKWHVEQTTQFLTFIKSKAEQFHQADASGPQLMQ</sequence>
<organism evidence="1 2">
    <name type="scientific">Paenibacillus cookii</name>
    <dbReference type="NCBI Taxonomy" id="157839"/>
    <lineage>
        <taxon>Bacteria</taxon>
        <taxon>Bacillati</taxon>
        <taxon>Bacillota</taxon>
        <taxon>Bacilli</taxon>
        <taxon>Bacillales</taxon>
        <taxon>Paenibacillaceae</taxon>
        <taxon>Paenibacillus</taxon>
    </lineage>
</organism>
<evidence type="ECO:0000313" key="1">
    <source>
        <dbReference type="EMBL" id="GIO69437.1"/>
    </source>
</evidence>
<dbReference type="InterPro" id="IPR029058">
    <property type="entry name" value="AB_hydrolase_fold"/>
</dbReference>
<dbReference type="InterPro" id="IPR051218">
    <property type="entry name" value="Sec_MonoDiacylglyc_Lipase"/>
</dbReference>
<comment type="caution">
    <text evidence="1">The sequence shown here is derived from an EMBL/GenBank/DDBJ whole genome shotgun (WGS) entry which is preliminary data.</text>
</comment>
<dbReference type="EMBL" id="BORW01000031">
    <property type="protein sequence ID" value="GIO69437.1"/>
    <property type="molecule type" value="Genomic_DNA"/>
</dbReference>
<gene>
    <name evidence="1" type="ORF">J21TS3_42580</name>
</gene>
<name>A0ABQ4M1Q1_9BACL</name>